<reference evidence="1 2" key="1">
    <citation type="submission" date="2018-03" db="EMBL/GenBank/DDBJ databases">
        <title>The ancient ancestry and fast evolution of plastids.</title>
        <authorList>
            <person name="Moore K.R."/>
            <person name="Magnabosco C."/>
            <person name="Momper L."/>
            <person name="Gold D.A."/>
            <person name="Bosak T."/>
            <person name="Fournier G.P."/>
        </authorList>
    </citation>
    <scope>NUCLEOTIDE SEQUENCE [LARGE SCALE GENOMIC DNA]</scope>
    <source>
        <strain evidence="1 2">CCALA 037</strain>
    </source>
</reference>
<organism evidence="1 2">
    <name type="scientific">Chamaesiphon polymorphus CCALA 037</name>
    <dbReference type="NCBI Taxonomy" id="2107692"/>
    <lineage>
        <taxon>Bacteria</taxon>
        <taxon>Bacillati</taxon>
        <taxon>Cyanobacteriota</taxon>
        <taxon>Cyanophyceae</taxon>
        <taxon>Gomontiellales</taxon>
        <taxon>Chamaesiphonaceae</taxon>
        <taxon>Chamaesiphon</taxon>
    </lineage>
</organism>
<comment type="caution">
    <text evidence="1">The sequence shown here is derived from an EMBL/GenBank/DDBJ whole genome shotgun (WGS) entry which is preliminary data.</text>
</comment>
<name>A0A2T1GNW3_9CYAN</name>
<dbReference type="OrthoDB" id="200044at2"/>
<dbReference type="Proteomes" id="UP000238937">
    <property type="component" value="Unassembled WGS sequence"/>
</dbReference>
<gene>
    <name evidence="1" type="ORF">C7B77_00260</name>
</gene>
<sequence>MSNETSTKTASKEVGKEVRKKDATSIIIIGGVKGGLGKSIIGGVAAFQMKAAKLPFELVDADADTPNVGLTYEKELYEQFRNERLAQSSATLVPGDNDLPLEQVEQITFSGEAGNYFAADKIITIAEQKNVLVVLPALPACDLDRWLDQNDIVGMLADPENTTDAIHFFVTNGTPESLGLFKDSVESSKGKIPHVLVLNHGAATNIQWKWFDRDKQIAKYLEQYGFKSIVFPEMIVDPAIKNKIFSEYIPYGDVLKADWLPTPSKRRLNKWLREATQALGSTGYIPYHPDYLP</sequence>
<evidence type="ECO:0000313" key="1">
    <source>
        <dbReference type="EMBL" id="PSB59570.1"/>
    </source>
</evidence>
<keyword evidence="2" id="KW-1185">Reference proteome</keyword>
<proteinExistence type="predicted"/>
<dbReference type="EMBL" id="PVWO01000002">
    <property type="protein sequence ID" value="PSB59570.1"/>
    <property type="molecule type" value="Genomic_DNA"/>
</dbReference>
<protein>
    <submittedName>
        <fullName evidence="1">Cobalamin biosynthesis protein CobQ</fullName>
    </submittedName>
</protein>
<accession>A0A2T1GNW3</accession>
<dbReference type="RefSeq" id="WP_106299316.1">
    <property type="nucleotide sequence ID" value="NZ_PVWO01000002.1"/>
</dbReference>
<evidence type="ECO:0000313" key="2">
    <source>
        <dbReference type="Proteomes" id="UP000238937"/>
    </source>
</evidence>
<dbReference type="AlphaFoldDB" id="A0A2T1GNW3"/>